<dbReference type="PROSITE" id="PS51155">
    <property type="entry name" value="CHIT_BIND_RR_2"/>
    <property type="match status" value="1"/>
</dbReference>
<feature type="region of interest" description="Disordered" evidence="2">
    <location>
        <begin position="139"/>
        <end position="165"/>
    </location>
</feature>
<dbReference type="Proteomes" id="UP000708208">
    <property type="component" value="Unassembled WGS sequence"/>
</dbReference>
<keyword evidence="5" id="KW-1185">Reference proteome</keyword>
<evidence type="ECO:0000256" key="2">
    <source>
        <dbReference type="SAM" id="MobiDB-lite"/>
    </source>
</evidence>
<name>A0A8J2PTV1_9HEXA</name>
<feature type="region of interest" description="Disordered" evidence="2">
    <location>
        <begin position="30"/>
        <end position="51"/>
    </location>
</feature>
<evidence type="ECO:0000256" key="1">
    <source>
        <dbReference type="PROSITE-ProRule" id="PRU00497"/>
    </source>
</evidence>
<gene>
    <name evidence="4" type="ORF">AFUS01_LOCUS37680</name>
</gene>
<keyword evidence="3" id="KW-0732">Signal</keyword>
<dbReference type="InterPro" id="IPR000618">
    <property type="entry name" value="Insect_cuticle"/>
</dbReference>
<dbReference type="GO" id="GO:0042302">
    <property type="term" value="F:structural constituent of cuticle"/>
    <property type="evidence" value="ECO:0007669"/>
    <property type="project" value="UniProtKB-UniRule"/>
</dbReference>
<feature type="chain" id="PRO_5035144333" evidence="3">
    <location>
        <begin position="20"/>
        <end position="165"/>
    </location>
</feature>
<proteinExistence type="predicted"/>
<reference evidence="4" key="1">
    <citation type="submission" date="2021-06" db="EMBL/GenBank/DDBJ databases">
        <authorList>
            <person name="Hodson N. C."/>
            <person name="Mongue J. A."/>
            <person name="Jaron S. K."/>
        </authorList>
    </citation>
    <scope>NUCLEOTIDE SEQUENCE</scope>
</reference>
<accession>A0A8J2PTV1</accession>
<dbReference type="OrthoDB" id="8021718at2759"/>
<sequence>MAAFQIAFVSFLIVGFASCAISPLFGAPSSDGTKDNSITTEPPWAPATQPREFGYNVMDGIQGANQIRQESWKNGTMSGMYAYPYGPNQWQVVEYIADERGFRVTSSKIVDESELMGGHHAANQTAEVDISSDGAKTSYKLKASDIGQKQKQEQQQKSQSKPHEE</sequence>
<organism evidence="4 5">
    <name type="scientific">Allacma fusca</name>
    <dbReference type="NCBI Taxonomy" id="39272"/>
    <lineage>
        <taxon>Eukaryota</taxon>
        <taxon>Metazoa</taxon>
        <taxon>Ecdysozoa</taxon>
        <taxon>Arthropoda</taxon>
        <taxon>Hexapoda</taxon>
        <taxon>Collembola</taxon>
        <taxon>Symphypleona</taxon>
        <taxon>Sminthuridae</taxon>
        <taxon>Allacma</taxon>
    </lineage>
</organism>
<evidence type="ECO:0000256" key="3">
    <source>
        <dbReference type="SAM" id="SignalP"/>
    </source>
</evidence>
<protein>
    <submittedName>
        <fullName evidence="4">Uncharacterized protein</fullName>
    </submittedName>
</protein>
<evidence type="ECO:0000313" key="4">
    <source>
        <dbReference type="EMBL" id="CAG7827711.1"/>
    </source>
</evidence>
<evidence type="ECO:0000313" key="5">
    <source>
        <dbReference type="Proteomes" id="UP000708208"/>
    </source>
</evidence>
<feature type="signal peptide" evidence="3">
    <location>
        <begin position="1"/>
        <end position="19"/>
    </location>
</feature>
<comment type="caution">
    <text evidence="4">The sequence shown here is derived from an EMBL/GenBank/DDBJ whole genome shotgun (WGS) entry which is preliminary data.</text>
</comment>
<dbReference type="Pfam" id="PF00379">
    <property type="entry name" value="Chitin_bind_4"/>
    <property type="match status" value="1"/>
</dbReference>
<dbReference type="EMBL" id="CAJVCH010544586">
    <property type="protein sequence ID" value="CAG7827711.1"/>
    <property type="molecule type" value="Genomic_DNA"/>
</dbReference>
<dbReference type="AlphaFoldDB" id="A0A8J2PTV1"/>
<keyword evidence="1" id="KW-0193">Cuticle</keyword>